<feature type="compositionally biased region" description="Polar residues" evidence="1">
    <location>
        <begin position="835"/>
        <end position="848"/>
    </location>
</feature>
<sequence>MAFPNLCRTASSTCRLSPSLGHVSSPSSSLLHSTIFKIPPLPASSIPSRPRSNSLSRPDSPPLTTLIDQRRPSGPARSLIPSEPPIGRGSLDSGRVGVAVDPNGLKKLARERSFASLSGNGTGAAGAATATTTGGIGAGGPVEGASKTGASASSNAIRNWFQPPPQQQQQQQQQPVPISGSMPGSPTSIRSHARPSSPLLQSTNSFTRREPPESPNPTLSHKRSITPSVLSSSTHTYNNNNNNNNGSSSYHHHHAHGISKAALLPYDAKTIFNSFERPPILPSAPSFGNPHPTPDPSVGREQPYPHPSHPTSALSSLFLHVLPLFNGSPLSTSLESLNSLVKNHIQSTFTRYPSRAIPSLITDLKDILGSGMLTLQAKLQGVTDGKLIGRLVELWVFFWSAIVPLVEGIFLPLGSDPLILNAHSARPRITSDNSRSKRPAASIGSAIGAVGAGSANFGPGLSSSTSSSSAPVLRNGSFYASSLPTMSSGLSAGSSSKAFETQPIDVRQHLLTLFLLSILRALVPRTVKLLVSPEEVGKRSPPSQQQLARLQQMALILMTQADPAIVAGPETVTEPTLATSHSEDTHGLRESLESLLRAVGQASRSQTLPGGSRPAAAGGGGDGGVVPVGGPHAATTYTTLSTPVKQAGVTGLGMRGSPGDEEGGKRRGWIGSKGKDGAGAGPSPLRSRPNHPSPRPISTSSSSSISSARPYGPSGSSSAISPKAATLTIRNARQAILDRDPHFSKSHIDDNNDDNHDTTTTTTTTITTTTAPGRLVFSPVDSLRSNSSTIHGLTLAHRTSSSVGSASDYVGSATPSRHTSHLSLLDSDPNLDYAPTSTSTYASNGKTGSTDDRSSDEKGTPSDRPRSSNQPLTEPQSQVRLESQSLMGTPESLVLGRRLSEHDKRSEENIDAPRSGDKPPSIVGGLRRESSGKGKGKGEAGESEVGEGEKAE</sequence>
<name>A0A0F7SJ23_PHARH</name>
<dbReference type="InterPro" id="IPR013745">
    <property type="entry name" value="Bit61/PRR5"/>
</dbReference>
<feature type="region of interest" description="Disordered" evidence="1">
    <location>
        <begin position="132"/>
        <end position="253"/>
    </location>
</feature>
<feature type="compositionally biased region" description="Basic and acidic residues" evidence="1">
    <location>
        <begin position="738"/>
        <end position="757"/>
    </location>
</feature>
<dbReference type="GO" id="GO:0031932">
    <property type="term" value="C:TORC2 complex"/>
    <property type="evidence" value="ECO:0007669"/>
    <property type="project" value="TreeGrafter"/>
</dbReference>
<dbReference type="PANTHER" id="PTHR32428:SF2">
    <property type="entry name" value="TARGET OF RAPAMYCIN COMPLEX 2 SUBUNIT BIT61-RELATED"/>
    <property type="match status" value="1"/>
</dbReference>
<proteinExistence type="predicted"/>
<feature type="compositionally biased region" description="Polar residues" evidence="1">
    <location>
        <begin position="796"/>
        <end position="805"/>
    </location>
</feature>
<feature type="region of interest" description="Disordered" evidence="1">
    <location>
        <begin position="598"/>
        <end position="722"/>
    </location>
</feature>
<organism evidence="2">
    <name type="scientific">Phaffia rhodozyma</name>
    <name type="common">Yeast</name>
    <name type="synonym">Xanthophyllomyces dendrorhous</name>
    <dbReference type="NCBI Taxonomy" id="264483"/>
    <lineage>
        <taxon>Eukaryota</taxon>
        <taxon>Fungi</taxon>
        <taxon>Dikarya</taxon>
        <taxon>Basidiomycota</taxon>
        <taxon>Agaricomycotina</taxon>
        <taxon>Tremellomycetes</taxon>
        <taxon>Cystofilobasidiales</taxon>
        <taxon>Mrakiaceae</taxon>
        <taxon>Phaffia</taxon>
    </lineage>
</organism>
<protein>
    <submittedName>
        <fullName evidence="2">HbrB-like</fullName>
    </submittedName>
</protein>
<feature type="compositionally biased region" description="Low complexity" evidence="1">
    <location>
        <begin position="696"/>
        <end position="714"/>
    </location>
</feature>
<feature type="compositionally biased region" description="Polar residues" evidence="1">
    <location>
        <begin position="635"/>
        <end position="644"/>
    </location>
</feature>
<feature type="compositionally biased region" description="Basic and acidic residues" evidence="1">
    <location>
        <begin position="898"/>
        <end position="908"/>
    </location>
</feature>
<dbReference type="GO" id="GO:0038203">
    <property type="term" value="P:TORC2 signaling"/>
    <property type="evidence" value="ECO:0007669"/>
    <property type="project" value="TreeGrafter"/>
</dbReference>
<reference evidence="2" key="1">
    <citation type="submission" date="2014-08" db="EMBL/GenBank/DDBJ databases">
        <authorList>
            <person name="Sharma Rahul"/>
            <person name="Thines Marco"/>
        </authorList>
    </citation>
    <scope>NUCLEOTIDE SEQUENCE</scope>
</reference>
<evidence type="ECO:0000313" key="2">
    <source>
        <dbReference type="EMBL" id="CED82092.1"/>
    </source>
</evidence>
<feature type="compositionally biased region" description="Low complexity" evidence="1">
    <location>
        <begin position="758"/>
        <end position="767"/>
    </location>
</feature>
<feature type="region of interest" description="Disordered" evidence="1">
    <location>
        <begin position="796"/>
        <end position="952"/>
    </location>
</feature>
<feature type="compositionally biased region" description="Gly residues" evidence="1">
    <location>
        <begin position="617"/>
        <end position="627"/>
    </location>
</feature>
<feature type="compositionally biased region" description="Low complexity" evidence="1">
    <location>
        <begin position="231"/>
        <end position="249"/>
    </location>
</feature>
<feature type="compositionally biased region" description="Polar residues" evidence="1">
    <location>
        <begin position="148"/>
        <end position="157"/>
    </location>
</feature>
<feature type="region of interest" description="Disordered" evidence="1">
    <location>
        <begin position="41"/>
        <end position="97"/>
    </location>
</feature>
<dbReference type="AlphaFoldDB" id="A0A0F7SJ23"/>
<dbReference type="Pfam" id="PF08539">
    <property type="entry name" value="HbrB"/>
    <property type="match status" value="1"/>
</dbReference>
<accession>A0A0F7SJ23</accession>
<feature type="compositionally biased region" description="Low complexity" evidence="1">
    <location>
        <begin position="43"/>
        <end position="58"/>
    </location>
</feature>
<feature type="region of interest" description="Disordered" evidence="1">
    <location>
        <begin position="282"/>
        <end position="310"/>
    </location>
</feature>
<evidence type="ECO:0000256" key="1">
    <source>
        <dbReference type="SAM" id="MobiDB-lite"/>
    </source>
</evidence>
<feature type="compositionally biased region" description="Basic and acidic residues" evidence="1">
    <location>
        <begin position="926"/>
        <end position="940"/>
    </location>
</feature>
<feature type="compositionally biased region" description="Polar residues" evidence="1">
    <location>
        <begin position="867"/>
        <end position="887"/>
    </location>
</feature>
<feature type="compositionally biased region" description="Basic and acidic residues" evidence="1">
    <location>
        <begin position="849"/>
        <end position="866"/>
    </location>
</feature>
<feature type="region of interest" description="Disordered" evidence="1">
    <location>
        <begin position="738"/>
        <end position="767"/>
    </location>
</feature>
<dbReference type="EMBL" id="LN483124">
    <property type="protein sequence ID" value="CED82092.1"/>
    <property type="molecule type" value="Genomic_DNA"/>
</dbReference>
<dbReference type="PANTHER" id="PTHR32428">
    <property type="entry name" value="TARGET OF RAPAMYCIN COMPLEX 2 SUBUNIT BIT61-RELATED"/>
    <property type="match status" value="1"/>
</dbReference>